<feature type="signal peptide" evidence="1">
    <location>
        <begin position="1"/>
        <end position="19"/>
    </location>
</feature>
<keyword evidence="3" id="KW-1185">Reference proteome</keyword>
<keyword evidence="1" id="KW-0732">Signal</keyword>
<accession>A0A553UWU2</accession>
<proteinExistence type="predicted"/>
<sequence length="130" mass="13640">MKKFMVLPLMLVACGTVPTAPVLSGQSVAVQRCGAECSAAQTPSSTDTASRSYLVNFKEILYVRANAVRSTVQFGKDSANPACLLSVKAPSGVTSVNRGSGTVLSVSNALLSQSIWNMACPEYNSGWSVF</sequence>
<dbReference type="OrthoDB" id="67946at2"/>
<comment type="caution">
    <text evidence="2">The sequence shown here is derived from an EMBL/GenBank/DDBJ whole genome shotgun (WGS) entry which is preliminary data.</text>
</comment>
<feature type="chain" id="PRO_5021894414" description="Lipoprotein" evidence="1">
    <location>
        <begin position="20"/>
        <end position="130"/>
    </location>
</feature>
<evidence type="ECO:0000313" key="2">
    <source>
        <dbReference type="EMBL" id="TSA84675.1"/>
    </source>
</evidence>
<reference evidence="2 3" key="1">
    <citation type="submission" date="2019-07" db="EMBL/GenBank/DDBJ databases">
        <title>Deinococcus detaillus sp. nov., isolated from humus soil in Antarctica.</title>
        <authorList>
            <person name="Zhang K."/>
        </authorList>
    </citation>
    <scope>NUCLEOTIDE SEQUENCE [LARGE SCALE GENOMIC DNA]</scope>
    <source>
        <strain evidence="2 3">H1</strain>
    </source>
</reference>
<evidence type="ECO:0008006" key="4">
    <source>
        <dbReference type="Google" id="ProtNLM"/>
    </source>
</evidence>
<dbReference type="RefSeq" id="WP_143720823.1">
    <property type="nucleotide sequence ID" value="NZ_VKDB01000010.1"/>
</dbReference>
<dbReference type="Proteomes" id="UP000316092">
    <property type="component" value="Unassembled WGS sequence"/>
</dbReference>
<protein>
    <recommendedName>
        <fullName evidence="4">Lipoprotein</fullName>
    </recommendedName>
</protein>
<dbReference type="AlphaFoldDB" id="A0A553UWU2"/>
<evidence type="ECO:0000313" key="3">
    <source>
        <dbReference type="Proteomes" id="UP000316092"/>
    </source>
</evidence>
<evidence type="ECO:0000256" key="1">
    <source>
        <dbReference type="SAM" id="SignalP"/>
    </source>
</evidence>
<gene>
    <name evidence="2" type="ORF">FNU79_10605</name>
</gene>
<organism evidence="2 3">
    <name type="scientific">Deinococcus detaillensis</name>
    <dbReference type="NCBI Taxonomy" id="2592048"/>
    <lineage>
        <taxon>Bacteria</taxon>
        <taxon>Thermotogati</taxon>
        <taxon>Deinococcota</taxon>
        <taxon>Deinococci</taxon>
        <taxon>Deinococcales</taxon>
        <taxon>Deinococcaceae</taxon>
        <taxon>Deinococcus</taxon>
    </lineage>
</organism>
<name>A0A553UWU2_9DEIO</name>
<dbReference type="EMBL" id="VKDB01000010">
    <property type="protein sequence ID" value="TSA84675.1"/>
    <property type="molecule type" value="Genomic_DNA"/>
</dbReference>